<evidence type="ECO:0000259" key="12">
    <source>
        <dbReference type="Pfam" id="PF02781"/>
    </source>
</evidence>
<dbReference type="GO" id="GO:0004345">
    <property type="term" value="F:glucose-6-phosphate dehydrogenase activity"/>
    <property type="evidence" value="ECO:0007669"/>
    <property type="project" value="UniProtKB-EC"/>
</dbReference>
<evidence type="ECO:0000256" key="9">
    <source>
        <dbReference type="ARBA" id="ARBA00048749"/>
    </source>
</evidence>
<gene>
    <name evidence="13" type="ORF">B456_005G194000</name>
</gene>
<dbReference type="EC" id="1.1.1.49" evidence="10"/>
<dbReference type="SUPFAM" id="SSF51735">
    <property type="entry name" value="NAD(P)-binding Rossmann-fold domains"/>
    <property type="match status" value="1"/>
</dbReference>
<protein>
    <recommendedName>
        <fullName evidence="10">Glucose-6-phosphate 1-dehydrogenase</fullName>
        <ecNumber evidence="10">1.1.1.49</ecNumber>
    </recommendedName>
</protein>
<sequence length="586" mass="66691">MAAFSATHCRSYSYSHSSSINGGQNQRFSFSSFSRLSVPAKAIRNSHQTVVLMQDVATKVTPVEKETPKEKLKDELLSVTSTKEWDEKAGFDSNENESTVSITVVGASGDLAKKKIFPALFALYYEDCLPKHFTIYGYARSKMTDAELRNMVSKTLTCRIDKRENCSEKMDQFLKRCFYHSGQYDSEENFAQLDKKLKRHEGGRVSNRLFYLSIPPNIFVEAVKCASSSASSGNGWTRVIVEKPFGRDSESSAVLTKSLKQYLTEDQIFRIDHYLGKELVENLSVLRFANLIFEPLWTRQYIRNVQIIFSEDFGTEGRGGYFDNYGIIRDIMQNHLLQILALFAMETPVSLDAEDIRNEKVKVLRSMRPLRLEDVVIGQYKSHSKGGVTYPSYTDDKTVPKDSLTPTFAAAALFIDNARWDGVPFLMKAGKALHNKGAEIRVQFRHVPGNLYNRNFGTDLDRATNELVIRVQPDEAIFLKINNKVPGLGMRLDRSNLNLHYAARYSKEIPDAYERLLLDAIEGERRLFIRSDELDAAWALFTPVLKELEEKKIIPESYPYGSRGPVGAHYLAARYNVRWGDLDIEQ</sequence>
<dbReference type="HAMAP" id="MF_00966">
    <property type="entry name" value="G6PD"/>
    <property type="match status" value="1"/>
</dbReference>
<dbReference type="Gene3D" id="3.40.50.720">
    <property type="entry name" value="NAD(P)-binding Rossmann-like Domain"/>
    <property type="match status" value="1"/>
</dbReference>
<dbReference type="InterPro" id="IPR022674">
    <property type="entry name" value="G6P_DH_NAD-bd"/>
</dbReference>
<evidence type="ECO:0000256" key="6">
    <source>
        <dbReference type="ARBA" id="ARBA00023002"/>
    </source>
</evidence>
<dbReference type="InterPro" id="IPR036291">
    <property type="entry name" value="NAD(P)-bd_dom_sf"/>
</dbReference>
<evidence type="ECO:0000256" key="8">
    <source>
        <dbReference type="ARBA" id="ARBA00046096"/>
    </source>
</evidence>
<dbReference type="Proteomes" id="UP000032304">
    <property type="component" value="Chromosome 5"/>
</dbReference>
<dbReference type="PANTHER" id="PTHR23429:SF11">
    <property type="entry name" value="GLUCOSE-6-PHOSPHATE 1-DEHYDROGENASE 2, CHLOROPLASTIC"/>
    <property type="match status" value="1"/>
</dbReference>
<dbReference type="EMBL" id="CM001744">
    <property type="protein sequence ID" value="KJB31497.1"/>
    <property type="molecule type" value="Genomic_DNA"/>
</dbReference>
<keyword evidence="6 10" id="KW-0560">Oxidoreductase</keyword>
<dbReference type="PROSITE" id="PS00069">
    <property type="entry name" value="G6P_DEHYDROGENASE"/>
    <property type="match status" value="1"/>
</dbReference>
<dbReference type="Gramene" id="KJB31497">
    <property type="protein sequence ID" value="KJB31497"/>
    <property type="gene ID" value="B456_005G194000"/>
</dbReference>
<dbReference type="GO" id="GO:0009570">
    <property type="term" value="C:chloroplast stroma"/>
    <property type="evidence" value="ECO:0007669"/>
    <property type="project" value="UniProtKB-SubCell"/>
</dbReference>
<name>A0A0D2NFJ3_GOSRA</name>
<evidence type="ECO:0000256" key="2">
    <source>
        <dbReference type="ARBA" id="ARBA00004937"/>
    </source>
</evidence>
<dbReference type="FunFam" id="3.30.360.10:FF:000018">
    <property type="entry name" value="Glucose-6-phosphate 1-dehydrogenase"/>
    <property type="match status" value="1"/>
</dbReference>
<dbReference type="FunFam" id="3.40.50.720:FF:000222">
    <property type="entry name" value="Glucose-6-phosphate 1-dehydrogenase"/>
    <property type="match status" value="1"/>
</dbReference>
<keyword evidence="14" id="KW-1185">Reference proteome</keyword>
<evidence type="ECO:0000256" key="10">
    <source>
        <dbReference type="RuleBase" id="RU362120"/>
    </source>
</evidence>
<dbReference type="GO" id="GO:0009051">
    <property type="term" value="P:pentose-phosphate shunt, oxidative branch"/>
    <property type="evidence" value="ECO:0007669"/>
    <property type="project" value="TreeGrafter"/>
</dbReference>
<proteinExistence type="inferred from homology"/>
<dbReference type="InterPro" id="IPR022675">
    <property type="entry name" value="G6P_DH_C"/>
</dbReference>
<comment type="catalytic activity">
    <reaction evidence="9 10">
        <text>D-glucose 6-phosphate + NADP(+) = 6-phospho-D-glucono-1,5-lactone + NADPH + H(+)</text>
        <dbReference type="Rhea" id="RHEA:15841"/>
        <dbReference type="ChEBI" id="CHEBI:15378"/>
        <dbReference type="ChEBI" id="CHEBI:57783"/>
        <dbReference type="ChEBI" id="CHEBI:57955"/>
        <dbReference type="ChEBI" id="CHEBI:58349"/>
        <dbReference type="ChEBI" id="CHEBI:61548"/>
        <dbReference type="EC" id="1.1.1.49"/>
    </reaction>
</comment>
<organism evidence="13 14">
    <name type="scientific">Gossypium raimondii</name>
    <name type="common">Peruvian cotton</name>
    <name type="synonym">Gossypium klotzschianum subsp. raimondii</name>
    <dbReference type="NCBI Taxonomy" id="29730"/>
    <lineage>
        <taxon>Eukaryota</taxon>
        <taxon>Viridiplantae</taxon>
        <taxon>Streptophyta</taxon>
        <taxon>Embryophyta</taxon>
        <taxon>Tracheophyta</taxon>
        <taxon>Spermatophyta</taxon>
        <taxon>Magnoliopsida</taxon>
        <taxon>eudicotyledons</taxon>
        <taxon>Gunneridae</taxon>
        <taxon>Pentapetalae</taxon>
        <taxon>rosids</taxon>
        <taxon>malvids</taxon>
        <taxon>Malvales</taxon>
        <taxon>Malvaceae</taxon>
        <taxon>Malvoideae</taxon>
        <taxon>Gossypium</taxon>
    </lineage>
</organism>
<keyword evidence="5 10" id="KW-0521">NADP</keyword>
<dbReference type="PANTHER" id="PTHR23429">
    <property type="entry name" value="GLUCOSE-6-PHOSPHATE 1-DEHYDROGENASE G6PD"/>
    <property type="match status" value="1"/>
</dbReference>
<evidence type="ECO:0000259" key="11">
    <source>
        <dbReference type="Pfam" id="PF00479"/>
    </source>
</evidence>
<dbReference type="UniPathway" id="UPA00115">
    <property type="reaction ID" value="UER00408"/>
</dbReference>
<dbReference type="Pfam" id="PF00479">
    <property type="entry name" value="G6PD_N"/>
    <property type="match status" value="1"/>
</dbReference>
<reference evidence="13 14" key="1">
    <citation type="journal article" date="2012" name="Nature">
        <title>Repeated polyploidization of Gossypium genomes and the evolution of spinnable cotton fibres.</title>
        <authorList>
            <person name="Paterson A.H."/>
            <person name="Wendel J.F."/>
            <person name="Gundlach H."/>
            <person name="Guo H."/>
            <person name="Jenkins J."/>
            <person name="Jin D."/>
            <person name="Llewellyn D."/>
            <person name="Showmaker K.C."/>
            <person name="Shu S."/>
            <person name="Udall J."/>
            <person name="Yoo M.J."/>
            <person name="Byers R."/>
            <person name="Chen W."/>
            <person name="Doron-Faigenboim A."/>
            <person name="Duke M.V."/>
            <person name="Gong L."/>
            <person name="Grimwood J."/>
            <person name="Grover C."/>
            <person name="Grupp K."/>
            <person name="Hu G."/>
            <person name="Lee T.H."/>
            <person name="Li J."/>
            <person name="Lin L."/>
            <person name="Liu T."/>
            <person name="Marler B.S."/>
            <person name="Page J.T."/>
            <person name="Roberts A.W."/>
            <person name="Romanel E."/>
            <person name="Sanders W.S."/>
            <person name="Szadkowski E."/>
            <person name="Tan X."/>
            <person name="Tang H."/>
            <person name="Xu C."/>
            <person name="Wang J."/>
            <person name="Wang Z."/>
            <person name="Zhang D."/>
            <person name="Zhang L."/>
            <person name="Ashrafi H."/>
            <person name="Bedon F."/>
            <person name="Bowers J.E."/>
            <person name="Brubaker C.L."/>
            <person name="Chee P.W."/>
            <person name="Das S."/>
            <person name="Gingle A.R."/>
            <person name="Haigler C.H."/>
            <person name="Harker D."/>
            <person name="Hoffmann L.V."/>
            <person name="Hovav R."/>
            <person name="Jones D.C."/>
            <person name="Lemke C."/>
            <person name="Mansoor S."/>
            <person name="ur Rahman M."/>
            <person name="Rainville L.N."/>
            <person name="Rambani A."/>
            <person name="Reddy U.K."/>
            <person name="Rong J.K."/>
            <person name="Saranga Y."/>
            <person name="Scheffler B.E."/>
            <person name="Scheffler J.A."/>
            <person name="Stelly D.M."/>
            <person name="Triplett B.A."/>
            <person name="Van Deynze A."/>
            <person name="Vaslin M.F."/>
            <person name="Waghmare V.N."/>
            <person name="Walford S.A."/>
            <person name="Wright R.J."/>
            <person name="Zaki E.A."/>
            <person name="Zhang T."/>
            <person name="Dennis E.S."/>
            <person name="Mayer K.F."/>
            <person name="Peterson D.G."/>
            <person name="Rokhsar D.S."/>
            <person name="Wang X."/>
            <person name="Schmutz J."/>
        </authorList>
    </citation>
    <scope>NUCLEOTIDE SEQUENCE [LARGE SCALE GENOMIC DNA]</scope>
</reference>
<dbReference type="InterPro" id="IPR001282">
    <property type="entry name" value="G6P_DH"/>
</dbReference>
<feature type="domain" description="Glucose-6-phosphate dehydrogenase C-terminal" evidence="12">
    <location>
        <begin position="285"/>
        <end position="579"/>
    </location>
</feature>
<dbReference type="InterPro" id="IPR019796">
    <property type="entry name" value="G6P_DH_AS"/>
</dbReference>
<comment type="pathway">
    <text evidence="2 10">Carbohydrate degradation; pentose phosphate pathway; D-ribulose 5-phosphate from D-glucose 6-phosphate (oxidative stage): step 1/3.</text>
</comment>
<evidence type="ECO:0000256" key="4">
    <source>
        <dbReference type="ARBA" id="ARBA00022526"/>
    </source>
</evidence>
<evidence type="ECO:0000256" key="7">
    <source>
        <dbReference type="ARBA" id="ARBA00023277"/>
    </source>
</evidence>
<comment type="function">
    <text evidence="8">Catalyzes the rate-limiting step of the oxidative pentose-phosphate pathway, which represents a route for the dissimilation of carbohydrates besides glycolysis. The main function of this enzyme is to provide reducing power (NADPH) and pentose phosphates for fatty acid and nucleic acid synthesis which are involved in membrane synthesis and cell division.</text>
</comment>
<keyword evidence="4 10" id="KW-0313">Glucose metabolism</keyword>
<dbReference type="GO" id="GO:0006006">
    <property type="term" value="P:glucose metabolic process"/>
    <property type="evidence" value="ECO:0007669"/>
    <property type="project" value="UniProtKB-KW"/>
</dbReference>
<comment type="similarity">
    <text evidence="3 10">Belongs to the glucose-6-phosphate dehydrogenase family.</text>
</comment>
<dbReference type="Gene3D" id="3.30.360.10">
    <property type="entry name" value="Dihydrodipicolinate Reductase, domain 2"/>
    <property type="match status" value="1"/>
</dbReference>
<dbReference type="PRINTS" id="PR00079">
    <property type="entry name" value="G6PDHDRGNASE"/>
</dbReference>
<dbReference type="GO" id="GO:0050661">
    <property type="term" value="F:NADP binding"/>
    <property type="evidence" value="ECO:0007669"/>
    <property type="project" value="InterPro"/>
</dbReference>
<evidence type="ECO:0000256" key="3">
    <source>
        <dbReference type="ARBA" id="ARBA00009975"/>
    </source>
</evidence>
<evidence type="ECO:0000313" key="14">
    <source>
        <dbReference type="Proteomes" id="UP000032304"/>
    </source>
</evidence>
<evidence type="ECO:0000256" key="5">
    <source>
        <dbReference type="ARBA" id="ARBA00022857"/>
    </source>
</evidence>
<accession>A0A0D2NFJ3</accession>
<comment type="subcellular location">
    <subcellularLocation>
        <location evidence="1">Plastid</location>
        <location evidence="1">Chloroplast stroma</location>
    </subcellularLocation>
</comment>
<dbReference type="PIRSF" id="PIRSF000110">
    <property type="entry name" value="G6PD"/>
    <property type="match status" value="1"/>
</dbReference>
<dbReference type="SUPFAM" id="SSF55347">
    <property type="entry name" value="Glyceraldehyde-3-phosphate dehydrogenase-like, C-terminal domain"/>
    <property type="match status" value="1"/>
</dbReference>
<dbReference type="NCBIfam" id="TIGR00871">
    <property type="entry name" value="zwf"/>
    <property type="match status" value="1"/>
</dbReference>
<evidence type="ECO:0000313" key="13">
    <source>
        <dbReference type="EMBL" id="KJB31497.1"/>
    </source>
</evidence>
<feature type="domain" description="Glucose-6-phosphate dehydrogenase NAD-binding" evidence="11">
    <location>
        <begin position="104"/>
        <end position="282"/>
    </location>
</feature>
<keyword evidence="7 10" id="KW-0119">Carbohydrate metabolism</keyword>
<dbReference type="AlphaFoldDB" id="A0A0D2NFJ3"/>
<dbReference type="Pfam" id="PF02781">
    <property type="entry name" value="G6PD_C"/>
    <property type="match status" value="1"/>
</dbReference>
<evidence type="ECO:0000256" key="1">
    <source>
        <dbReference type="ARBA" id="ARBA00004470"/>
    </source>
</evidence>